<keyword evidence="3" id="KW-1185">Reference proteome</keyword>
<dbReference type="STRING" id="233412.HD_0754"/>
<dbReference type="EMBL" id="AE017143">
    <property type="protein sequence ID" value="AAP95664.1"/>
    <property type="molecule type" value="Genomic_DNA"/>
</dbReference>
<evidence type="ECO:0000313" key="2">
    <source>
        <dbReference type="EMBL" id="AAP95664.1"/>
    </source>
</evidence>
<dbReference type="KEGG" id="hdu:HD_0754"/>
<keyword evidence="1" id="KW-0812">Transmembrane</keyword>
<proteinExistence type="predicted"/>
<name>Q7VN32_HAEDU</name>
<accession>Q7VN32</accession>
<reference evidence="3" key="1">
    <citation type="submission" date="2003-06" db="EMBL/GenBank/DDBJ databases">
        <title>The complete genome sequence of Haemophilus ducreyi.</title>
        <authorList>
            <person name="Munson R.S. Jr."/>
            <person name="Ray W.C."/>
            <person name="Mahairas G."/>
            <person name="Sabo P."/>
            <person name="Mungur R."/>
            <person name="Johnson L."/>
            <person name="Nguyen D."/>
            <person name="Wang J."/>
            <person name="Forst C."/>
            <person name="Hood L."/>
        </authorList>
    </citation>
    <scope>NUCLEOTIDE SEQUENCE [LARGE SCALE GENOMIC DNA]</scope>
    <source>
        <strain evidence="3">35000HP / ATCC 700724</strain>
    </source>
</reference>
<feature type="transmembrane region" description="Helical" evidence="1">
    <location>
        <begin position="6"/>
        <end position="26"/>
    </location>
</feature>
<sequence>MPQSKGILLSFLIFVSFIGKIAVLFYSPRLAKM</sequence>
<protein>
    <submittedName>
        <fullName evidence="2">Uncharacterized protein</fullName>
    </submittedName>
</protein>
<dbReference type="HOGENOM" id="CLU_3382114_0_0_6"/>
<evidence type="ECO:0000313" key="3">
    <source>
        <dbReference type="Proteomes" id="UP000001022"/>
    </source>
</evidence>
<keyword evidence="1" id="KW-1133">Transmembrane helix</keyword>
<keyword evidence="1" id="KW-0472">Membrane</keyword>
<evidence type="ECO:0000256" key="1">
    <source>
        <dbReference type="SAM" id="Phobius"/>
    </source>
</evidence>
<dbReference type="Proteomes" id="UP000001022">
    <property type="component" value="Chromosome"/>
</dbReference>
<gene>
    <name evidence="2" type="ordered locus">HD_0754</name>
</gene>
<dbReference type="AlphaFoldDB" id="Q7VN32"/>
<organism evidence="2 3">
    <name type="scientific">Haemophilus ducreyi (strain 35000HP / ATCC 700724)</name>
    <dbReference type="NCBI Taxonomy" id="233412"/>
    <lineage>
        <taxon>Bacteria</taxon>
        <taxon>Pseudomonadati</taxon>
        <taxon>Pseudomonadota</taxon>
        <taxon>Gammaproteobacteria</taxon>
        <taxon>Pasteurellales</taxon>
        <taxon>Pasteurellaceae</taxon>
        <taxon>Haemophilus</taxon>
    </lineage>
</organism>